<evidence type="ECO:0000313" key="22">
    <source>
        <dbReference type="Proteomes" id="UP001566132"/>
    </source>
</evidence>
<dbReference type="GO" id="GO:0005654">
    <property type="term" value="C:nucleoplasm"/>
    <property type="evidence" value="ECO:0007669"/>
    <property type="project" value="UniProtKB-ARBA"/>
</dbReference>
<protein>
    <recommendedName>
        <fullName evidence="15">Paired amphipathic helix protein Sin3a</fullName>
    </recommendedName>
    <alternativeName>
        <fullName evidence="16">Histone deacetylase complex subunit Sin3a</fullName>
    </alternativeName>
    <alternativeName>
        <fullName evidence="17">Transcriptional corepressor Sin3a</fullName>
    </alternativeName>
</protein>
<evidence type="ECO:0000313" key="21">
    <source>
        <dbReference type="EMBL" id="KAL1513980.1"/>
    </source>
</evidence>
<feature type="compositionally biased region" description="Basic and acidic residues" evidence="19">
    <location>
        <begin position="914"/>
        <end position="948"/>
    </location>
</feature>
<feature type="region of interest" description="Disordered" evidence="19">
    <location>
        <begin position="1203"/>
        <end position="1236"/>
    </location>
</feature>
<dbReference type="FunFam" id="1.20.1160.11:FF:000002">
    <property type="entry name" value="Paired amphipathic helix protein SIN3"/>
    <property type="match status" value="1"/>
</dbReference>
<dbReference type="GO" id="GO:0005694">
    <property type="term" value="C:chromosome"/>
    <property type="evidence" value="ECO:0007669"/>
    <property type="project" value="UniProtKB-ARBA"/>
</dbReference>
<evidence type="ECO:0000256" key="4">
    <source>
        <dbReference type="ARBA" id="ARBA00022553"/>
    </source>
</evidence>
<keyword evidence="11" id="KW-0804">Transcription</keyword>
<evidence type="ECO:0000256" key="10">
    <source>
        <dbReference type="ARBA" id="ARBA00023108"/>
    </source>
</evidence>
<dbReference type="PANTHER" id="PTHR12346">
    <property type="entry name" value="SIN3B-RELATED"/>
    <property type="match status" value="1"/>
</dbReference>
<comment type="caution">
    <text evidence="21">The sequence shown here is derived from an EMBL/GenBank/DDBJ whole genome shotgun (WGS) entry which is preliminary data.</text>
</comment>
<keyword evidence="12 18" id="KW-0539">Nucleus</keyword>
<evidence type="ECO:0000256" key="6">
    <source>
        <dbReference type="ARBA" id="ARBA00022843"/>
    </source>
</evidence>
<evidence type="ECO:0000256" key="3">
    <source>
        <dbReference type="ARBA" id="ARBA00022499"/>
    </source>
</evidence>
<accession>A0ABD1FBC6</accession>
<comment type="subcellular location">
    <subcellularLocation>
        <location evidence="1">Nucleus</location>
        <location evidence="1">Nucleolus</location>
    </subcellularLocation>
</comment>
<dbReference type="Pfam" id="PF16879">
    <property type="entry name" value="Sin3a_C"/>
    <property type="match status" value="1"/>
</dbReference>
<evidence type="ECO:0000256" key="17">
    <source>
        <dbReference type="ARBA" id="ARBA00081271"/>
    </source>
</evidence>
<dbReference type="FunFam" id="1.20.1160.11:FF:000001">
    <property type="entry name" value="Paired amphipathic helix protein Sin3"/>
    <property type="match status" value="1"/>
</dbReference>
<evidence type="ECO:0000256" key="18">
    <source>
        <dbReference type="PROSITE-ProRule" id="PRU00810"/>
    </source>
</evidence>
<evidence type="ECO:0000256" key="19">
    <source>
        <dbReference type="SAM" id="MobiDB-lite"/>
    </source>
</evidence>
<dbReference type="GO" id="GO:0048511">
    <property type="term" value="P:rhythmic process"/>
    <property type="evidence" value="ECO:0007669"/>
    <property type="project" value="UniProtKB-KW"/>
</dbReference>
<dbReference type="Pfam" id="PF02671">
    <property type="entry name" value="PAH"/>
    <property type="match status" value="3"/>
</dbReference>
<keyword evidence="3" id="KW-1017">Isopeptide bond</keyword>
<dbReference type="Pfam" id="PF08295">
    <property type="entry name" value="Sin3_corepress"/>
    <property type="match status" value="1"/>
</dbReference>
<dbReference type="InterPro" id="IPR036600">
    <property type="entry name" value="PAH_sf"/>
</dbReference>
<evidence type="ECO:0000256" key="14">
    <source>
        <dbReference type="ARBA" id="ARBA00061761"/>
    </source>
</evidence>
<dbReference type="GO" id="GO:0003714">
    <property type="term" value="F:transcription corepressor activity"/>
    <property type="evidence" value="ECO:0007669"/>
    <property type="project" value="UniProtKB-ARBA"/>
</dbReference>
<dbReference type="PANTHER" id="PTHR12346:SF0">
    <property type="entry name" value="SIN3A, ISOFORM G"/>
    <property type="match status" value="1"/>
</dbReference>
<feature type="compositionally biased region" description="Acidic residues" evidence="19">
    <location>
        <begin position="890"/>
        <end position="900"/>
    </location>
</feature>
<feature type="compositionally biased region" description="Basic and acidic residues" evidence="19">
    <location>
        <begin position="451"/>
        <end position="461"/>
    </location>
</feature>
<dbReference type="InterPro" id="IPR031693">
    <property type="entry name" value="Sin3_C"/>
</dbReference>
<dbReference type="GO" id="GO:0005730">
    <property type="term" value="C:nucleolus"/>
    <property type="evidence" value="ECO:0007669"/>
    <property type="project" value="UniProtKB-SubCell"/>
</dbReference>
<feature type="compositionally biased region" description="Basic and acidic residues" evidence="19">
    <location>
        <begin position="1"/>
        <end position="11"/>
    </location>
</feature>
<keyword evidence="10" id="KW-0090">Biological rhythms</keyword>
<reference evidence="21 22" key="1">
    <citation type="submission" date="2024-05" db="EMBL/GenBank/DDBJ databases">
        <title>Genetic variation in Jamaican populations of the coffee berry borer (Hypothenemus hampei).</title>
        <authorList>
            <person name="Errbii M."/>
            <person name="Myrie A."/>
        </authorList>
    </citation>
    <scope>NUCLEOTIDE SEQUENCE [LARGE SCALE GENOMIC DNA]</scope>
    <source>
        <strain evidence="21">JA-Hopewell-2020-01-JO</strain>
        <tissue evidence="21">Whole body</tissue>
    </source>
</reference>
<keyword evidence="5" id="KW-0677">Repeat</keyword>
<feature type="region of interest" description="Disordered" evidence="19">
    <location>
        <begin position="1"/>
        <end position="40"/>
    </location>
</feature>
<dbReference type="Gene3D" id="1.20.1160.11">
    <property type="entry name" value="Paired amphipathic helix"/>
    <property type="match status" value="3"/>
</dbReference>
<dbReference type="PROSITE" id="PS51477">
    <property type="entry name" value="PAH"/>
    <property type="match status" value="3"/>
</dbReference>
<dbReference type="Proteomes" id="UP001566132">
    <property type="component" value="Unassembled WGS sequence"/>
</dbReference>
<evidence type="ECO:0000256" key="5">
    <source>
        <dbReference type="ARBA" id="ARBA00022737"/>
    </source>
</evidence>
<feature type="region of interest" description="Disordered" evidence="19">
    <location>
        <begin position="428"/>
        <end position="498"/>
    </location>
</feature>
<dbReference type="SUPFAM" id="SSF47762">
    <property type="entry name" value="PAH2 domain"/>
    <property type="match status" value="3"/>
</dbReference>
<feature type="compositionally biased region" description="Polar residues" evidence="19">
    <location>
        <begin position="429"/>
        <end position="445"/>
    </location>
</feature>
<proteinExistence type="predicted"/>
<evidence type="ECO:0000256" key="13">
    <source>
        <dbReference type="ARBA" id="ARBA00056268"/>
    </source>
</evidence>
<feature type="region of interest" description="Disordered" evidence="19">
    <location>
        <begin position="239"/>
        <end position="308"/>
    </location>
</feature>
<name>A0ABD1FBC6_HYPHA</name>
<keyword evidence="9" id="KW-0175">Coiled coil</keyword>
<feature type="compositionally biased region" description="Low complexity" evidence="19">
    <location>
        <begin position="108"/>
        <end position="128"/>
    </location>
</feature>
<dbReference type="EMBL" id="JBDJPC010000002">
    <property type="protein sequence ID" value="KAL1513980.1"/>
    <property type="molecule type" value="Genomic_DNA"/>
</dbReference>
<gene>
    <name evidence="21" type="ORF">ABEB36_003311</name>
</gene>
<dbReference type="SMART" id="SM00761">
    <property type="entry name" value="HDAC_interact"/>
    <property type="match status" value="1"/>
</dbReference>
<dbReference type="InterPro" id="IPR013194">
    <property type="entry name" value="HDAC_interact_dom"/>
</dbReference>
<evidence type="ECO:0000256" key="2">
    <source>
        <dbReference type="ARBA" id="ARBA00022491"/>
    </source>
</evidence>
<feature type="region of interest" description="Disordered" evidence="19">
    <location>
        <begin position="77"/>
        <end position="128"/>
    </location>
</feature>
<keyword evidence="22" id="KW-1185">Reference proteome</keyword>
<evidence type="ECO:0000256" key="1">
    <source>
        <dbReference type="ARBA" id="ARBA00004604"/>
    </source>
</evidence>
<feature type="domain" description="Histone deacetylase interacting" evidence="20">
    <location>
        <begin position="605"/>
        <end position="705"/>
    </location>
</feature>
<feature type="region of interest" description="Disordered" evidence="19">
    <location>
        <begin position="884"/>
        <end position="959"/>
    </location>
</feature>
<evidence type="ECO:0000259" key="20">
    <source>
        <dbReference type="SMART" id="SM00761"/>
    </source>
</evidence>
<evidence type="ECO:0000256" key="11">
    <source>
        <dbReference type="ARBA" id="ARBA00023163"/>
    </source>
</evidence>
<keyword evidence="2" id="KW-0678">Repressor</keyword>
<evidence type="ECO:0000256" key="16">
    <source>
        <dbReference type="ARBA" id="ARBA00075105"/>
    </source>
</evidence>
<feature type="compositionally biased region" description="Pro residues" evidence="19">
    <location>
        <begin position="257"/>
        <end position="276"/>
    </location>
</feature>
<dbReference type="GO" id="GO:0061629">
    <property type="term" value="F:RNA polymerase II-specific DNA-binding transcription factor binding"/>
    <property type="evidence" value="ECO:0007669"/>
    <property type="project" value="UniProtKB-ARBA"/>
</dbReference>
<comment type="function">
    <text evidence="13">Acts as a transcriptional repressor. Corepressor for REST. Interacts with MXI1 to repress MYC responsive genes and antagonize MYC oncogenic activities. Also interacts with MXD1-MAX heterodimers to repress transcription by tethering SIN3A to DNA. Acts cooperatively with OGT to repress transcription in parallel with histone deacetylation. Involved in the control of the circadian rhythms. Required for the transcriptional repression of circadian target genes, such as PER1, mediated by the large PER complex through histone deacetylation. Cooperates with FOXK1 to regulate cell cycle progression probably by repressing cell cycle inhibitor genes expression. Required for cortical neuron differentiation and callosal axon elongation.</text>
</comment>
<sequence>MKRLRVDEPSKEGNGQPLPPASLYRPSIPPPASNSITPTLTAFPGGTVKVLSEGMQSAGGLYTQAPPQVSYGTMPVAAAPHSGGKPQSMPLTASGHNAIRTTGASPPSSATVQDSAAAQQQQQSPSSFQRLKVEDALSYLDLVKYKFGSKPQVYNDFLDIMKEFKSQNIDTPGVIQRVSSLFKGFPDLIVGFNTFLPPGYKIEVRSDQDGYAFSVSVSVPNPTGTISSEQQKSAMIFTGSGRINMSGPPAQAAPTPQHAPPTPLAQPPPPPPPPPQQQQQQQQPHAVPPQIATSLAPPPVVHHPSSGFGGMSATTTSYGLSLSAAQAAVNHALQGHTDTPQNQPVEFNHAINYVNKIKNRFQGQPEKYKRFLEILHTYQKEQRTMKEANVGSNVKHLTEQEVYSQVAKLFENQSDLLAEFGQFLPDATSHINQTPSSDHANSVNKKSLKPSHRDHLLDNRHISHKSSHQSGSVKRSPPYSSYHHRDAPPTKKHKISPAYRDVSLTEAGKYGTLNDYAFFDKVRKALRSQDVYNNFLRCLILFNQEIISKSELLQVVTPFLGKFPELLKWFREFMGQNDTEPIPYNVTRSERPQGGDHVLEIDLATAKRLGASYCIIPKSQEGQKCSGRTQLCKEVLNDQWVSFPTWSEDSTFVSSRKTQYEEYMYRCEDERFELDVVIETNASTIRILEALNKKLNRMGPEEVAKFKLDDCLGGNSPTLHQRALKRIYGEKAPEIIEGVKKNPAAAIPVVLKRLKIKEDEWREAQKGFNKIWREQNEKYYLKSLDHMGINFKQTDVKAIRTKSLFNEIETIFDERHEQNEEGAEPVSGPHLVIPYSSACRDKGILDDAANLLIHHVKRQTGIQKGEKRKIKQLLRQFIPDLFFHPRQPFSDDEREDDDDNDDKRSLTSSPKNGDAMESKSKDESNLEREQSPELKVEPPDIKDDEVKVPPHAQTSNPGETYTLFMANNNWYIFLRLHAILCERLLRIYERAVKIAEEERHNGETRKNSTAIALRLKPKPQIEYEDYYPAFLDMVKNLLDGNMEANTYEDTLREMFGIHAYIAFTLDKVASYAVRQLQHCVTERIAIGCTELFLKEQKRGAAGGVCVTAHKRVHLEQAYQRAAEKVVQEENCFKIYIYKCDCKISIELLDTEPDDSKKPEETNKWNSYKECFTDITRSDGTKPRSPVYLTRNLRIYKRRLSSTTSRKSNNLNLDDEEDGENKRLQNPEGSSSARLENEANMDLFKALERKFNERAPERNESSHPGYQVNDEQECKFNMHDSKITFTLTKDCYLYKNCAFYKARQSHPKVTKCKATKFRGWLKKWACTNISDTQSKVCVDWLMGRGEGVVPNRTRVVADNDVQRTPYMPYNRYRVERLANDGTGTT</sequence>
<evidence type="ECO:0000256" key="8">
    <source>
        <dbReference type="ARBA" id="ARBA00023015"/>
    </source>
</evidence>
<keyword evidence="8" id="KW-0805">Transcription regulation</keyword>
<evidence type="ECO:0000256" key="12">
    <source>
        <dbReference type="ARBA" id="ARBA00023242"/>
    </source>
</evidence>
<keyword evidence="6" id="KW-0832">Ubl conjugation</keyword>
<feature type="compositionally biased region" description="Polar residues" evidence="19">
    <location>
        <begin position="89"/>
        <end position="107"/>
    </location>
</feature>
<organism evidence="21 22">
    <name type="scientific">Hypothenemus hampei</name>
    <name type="common">Coffee berry borer</name>
    <dbReference type="NCBI Taxonomy" id="57062"/>
    <lineage>
        <taxon>Eukaryota</taxon>
        <taxon>Metazoa</taxon>
        <taxon>Ecdysozoa</taxon>
        <taxon>Arthropoda</taxon>
        <taxon>Hexapoda</taxon>
        <taxon>Insecta</taxon>
        <taxon>Pterygota</taxon>
        <taxon>Neoptera</taxon>
        <taxon>Endopterygota</taxon>
        <taxon>Coleoptera</taxon>
        <taxon>Polyphaga</taxon>
        <taxon>Cucujiformia</taxon>
        <taxon>Curculionidae</taxon>
        <taxon>Scolytinae</taxon>
        <taxon>Hypothenemus</taxon>
    </lineage>
</organism>
<evidence type="ECO:0000256" key="7">
    <source>
        <dbReference type="ARBA" id="ARBA00022990"/>
    </source>
</evidence>
<keyword evidence="7" id="KW-0007">Acetylation</keyword>
<dbReference type="GO" id="GO:0032991">
    <property type="term" value="C:protein-containing complex"/>
    <property type="evidence" value="ECO:0007669"/>
    <property type="project" value="UniProtKB-ARBA"/>
</dbReference>
<keyword evidence="4" id="KW-0597">Phosphoprotein</keyword>
<dbReference type="FunFam" id="1.20.1160.11:FF:000004">
    <property type="entry name" value="Paired amphipathic helix protein Sin3a"/>
    <property type="match status" value="1"/>
</dbReference>
<dbReference type="InterPro" id="IPR003822">
    <property type="entry name" value="PAH"/>
</dbReference>
<evidence type="ECO:0000256" key="9">
    <source>
        <dbReference type="ARBA" id="ARBA00023054"/>
    </source>
</evidence>
<evidence type="ECO:0000256" key="15">
    <source>
        <dbReference type="ARBA" id="ARBA00068512"/>
    </source>
</evidence>
<dbReference type="InterPro" id="IPR039774">
    <property type="entry name" value="Sin3-like"/>
</dbReference>
<dbReference type="GO" id="GO:0000122">
    <property type="term" value="P:negative regulation of transcription by RNA polymerase II"/>
    <property type="evidence" value="ECO:0007669"/>
    <property type="project" value="UniProtKB-ARBA"/>
</dbReference>
<comment type="subunit">
    <text evidence="14">Interacts with ARID4B, BRMS1L, HCFC1, HDAC1, HDAC2, MXI1, SAP30L, SAP130, SFPQ and TOPORS. Interacts with OGT (via TPRs 1-6); the interaction mediates transcriptional repression in parallel with histone deacetylase. Interacts with BAZ2A, MXD1, MXD3, MXD4, MBD2, DACH1, NCOR1, NR4A2, REST, RLIM, SAP30, SETDB1, SMYD2, and SUDS3. Interacts with PHF12 in a complex composed of HDAC1, PHF12 and SAP30. Interacts with TET1; the interaction recruits SIN3A to gene promoters. The large PER complex involved in the histone deacetylation is composed of at least HDAC1, PER2, SFPQ and SIN3A. Interacts with KLF11. Interacts with PPHLN1. Found in a complex with YY1, GON4L and HDAC1. Interacts (via PAH2) with FOXK1. Interacts with FOXK2. Found in a complex composed of at least SINHCAF, SIN3A, HDAC1, SAP30, RBBP4, OGT and TET1. Interacts with SINHCAF. Interacts with SPHK2.</text>
</comment>
<feature type="compositionally biased region" description="Low complexity" evidence="19">
    <location>
        <begin position="277"/>
        <end position="290"/>
    </location>
</feature>